<dbReference type="Proteomes" id="UP001419268">
    <property type="component" value="Unassembled WGS sequence"/>
</dbReference>
<sequence>MSNAKSVETLAVMGKQLYSDASPPFHDIFLYRSLLGGLQYVVNTRPDIAFVVNKLSQYQQSPSILHWQALKRVLRYLKGTSQFGISFRPGNKLVLTGYSDADWTSFPDDRKSTAGYAVYFGSNLVSWQSKKQHAVARSSGAGMSLSHSFSSILYSFHRNINIMFLKSIFDYIFFGFKIDLWSCFDPEEKGSNFGL</sequence>
<evidence type="ECO:0000313" key="1">
    <source>
        <dbReference type="EMBL" id="KAK9083836.1"/>
    </source>
</evidence>
<reference evidence="1 2" key="1">
    <citation type="submission" date="2024-01" db="EMBL/GenBank/DDBJ databases">
        <title>Genome assemblies of Stephania.</title>
        <authorList>
            <person name="Yang L."/>
        </authorList>
    </citation>
    <scope>NUCLEOTIDE SEQUENCE [LARGE SCALE GENOMIC DNA]</scope>
    <source>
        <strain evidence="1">JXDWG</strain>
        <tissue evidence="1">Leaf</tissue>
    </source>
</reference>
<dbReference type="CDD" id="cd09272">
    <property type="entry name" value="RNase_HI_RT_Ty1"/>
    <property type="match status" value="1"/>
</dbReference>
<dbReference type="PANTHER" id="PTHR11439:SF500">
    <property type="entry name" value="RNA-DIRECTED DNA POLYMERASE"/>
    <property type="match status" value="1"/>
</dbReference>
<evidence type="ECO:0000313" key="2">
    <source>
        <dbReference type="Proteomes" id="UP001419268"/>
    </source>
</evidence>
<protein>
    <recommendedName>
        <fullName evidence="3">Retrovirus-related Pol polyprotein from transposon RE2</fullName>
    </recommendedName>
</protein>
<accession>A0AAP0HGR6</accession>
<comment type="caution">
    <text evidence="1">The sequence shown here is derived from an EMBL/GenBank/DDBJ whole genome shotgun (WGS) entry which is preliminary data.</text>
</comment>
<gene>
    <name evidence="1" type="ORF">Scep_030307</name>
</gene>
<dbReference type="PANTHER" id="PTHR11439">
    <property type="entry name" value="GAG-POL-RELATED RETROTRANSPOSON"/>
    <property type="match status" value="1"/>
</dbReference>
<name>A0AAP0HGR6_9MAGN</name>
<keyword evidence="2" id="KW-1185">Reference proteome</keyword>
<dbReference type="InterPro" id="IPR043502">
    <property type="entry name" value="DNA/RNA_pol_sf"/>
</dbReference>
<evidence type="ECO:0008006" key="3">
    <source>
        <dbReference type="Google" id="ProtNLM"/>
    </source>
</evidence>
<dbReference type="SUPFAM" id="SSF56672">
    <property type="entry name" value="DNA/RNA polymerases"/>
    <property type="match status" value="1"/>
</dbReference>
<dbReference type="EMBL" id="JBBNAG010000013">
    <property type="protein sequence ID" value="KAK9083836.1"/>
    <property type="molecule type" value="Genomic_DNA"/>
</dbReference>
<proteinExistence type="predicted"/>
<dbReference type="AlphaFoldDB" id="A0AAP0HGR6"/>
<organism evidence="1 2">
    <name type="scientific">Stephania cephalantha</name>
    <dbReference type="NCBI Taxonomy" id="152367"/>
    <lineage>
        <taxon>Eukaryota</taxon>
        <taxon>Viridiplantae</taxon>
        <taxon>Streptophyta</taxon>
        <taxon>Embryophyta</taxon>
        <taxon>Tracheophyta</taxon>
        <taxon>Spermatophyta</taxon>
        <taxon>Magnoliopsida</taxon>
        <taxon>Ranunculales</taxon>
        <taxon>Menispermaceae</taxon>
        <taxon>Menispermoideae</taxon>
        <taxon>Cissampelideae</taxon>
        <taxon>Stephania</taxon>
    </lineage>
</organism>